<protein>
    <submittedName>
        <fullName evidence="1">Uncharacterized protein</fullName>
    </submittedName>
</protein>
<gene>
    <name evidence="1" type="ORF">UFOVP117_171</name>
</gene>
<evidence type="ECO:0000313" key="1">
    <source>
        <dbReference type="EMBL" id="CAB4129932.1"/>
    </source>
</evidence>
<name>A0A6J5L930_9CAUD</name>
<sequence length="362" mass="42216">MSKKLVIKNLLREAVGVPSDIEMLTSSFTEVVKKLLSSYKSSGQPLNTVDIDVVDHGESTMRTGDLSIDGNKSWEMIRNTKDFDEEKWKKFPMYKNPITIEFKILEDGILEDRYGAPVSVDASHSFNTDDLKDDDTFDASQLSFTIMMEDKVWDNLELLSPVLDSVTSHEILHAYQIYKRYKKDKTVGFGKPQLTNVLTNVIRIDFLPEWNNFLHLLYLTLTFERQARIPQASHILRREKIDSYDDFMKAIGKTSLFKEIEELRKFNADDIMESINKIGSIQDMLFKSTGQAQMKNIMFRWNDLLEKIKEKSKENGVTVDKIDAIPLRVRSNPKLFFEYFEKRFHRTADDMMRKLSRLYSIK</sequence>
<accession>A0A6J5L930</accession>
<proteinExistence type="predicted"/>
<reference evidence="1" key="1">
    <citation type="submission" date="2020-04" db="EMBL/GenBank/DDBJ databases">
        <authorList>
            <person name="Chiriac C."/>
            <person name="Salcher M."/>
            <person name="Ghai R."/>
            <person name="Kavagutti S V."/>
        </authorList>
    </citation>
    <scope>NUCLEOTIDE SEQUENCE</scope>
</reference>
<organism evidence="1">
    <name type="scientific">uncultured Caudovirales phage</name>
    <dbReference type="NCBI Taxonomy" id="2100421"/>
    <lineage>
        <taxon>Viruses</taxon>
        <taxon>Duplodnaviria</taxon>
        <taxon>Heunggongvirae</taxon>
        <taxon>Uroviricota</taxon>
        <taxon>Caudoviricetes</taxon>
        <taxon>Peduoviridae</taxon>
        <taxon>Maltschvirus</taxon>
        <taxon>Maltschvirus maltsch</taxon>
    </lineage>
</organism>
<dbReference type="EMBL" id="LR796235">
    <property type="protein sequence ID" value="CAB4129932.1"/>
    <property type="molecule type" value="Genomic_DNA"/>
</dbReference>